<accession>A0A3Q3ED48</accession>
<feature type="compositionally biased region" description="Basic and acidic residues" evidence="5">
    <location>
        <begin position="12"/>
        <end position="40"/>
    </location>
</feature>
<name>A0A3Q3ED48_9LABR</name>
<keyword evidence="8" id="KW-1185">Reference proteome</keyword>
<protein>
    <submittedName>
        <fullName evidence="7">Serine/threonine-protein kinase 3/4-like</fullName>
    </submittedName>
</protein>
<dbReference type="FunFam" id="4.10.170.10:FF:000002">
    <property type="entry name" value="serine/threonine-protein kinase 3"/>
    <property type="match status" value="1"/>
</dbReference>
<evidence type="ECO:0000256" key="1">
    <source>
        <dbReference type="ARBA" id="ARBA00022527"/>
    </source>
</evidence>
<keyword evidence="2" id="KW-0808">Transferase</keyword>
<dbReference type="InterPro" id="IPR024205">
    <property type="entry name" value="Mst1_2_SARAH_domain"/>
</dbReference>
<dbReference type="InterPro" id="IPR011524">
    <property type="entry name" value="SARAH_dom"/>
</dbReference>
<reference evidence="7" key="2">
    <citation type="submission" date="2025-09" db="UniProtKB">
        <authorList>
            <consortium name="Ensembl"/>
        </authorList>
    </citation>
    <scope>IDENTIFICATION</scope>
</reference>
<dbReference type="InParanoid" id="A0A3Q3ED48"/>
<comment type="catalytic activity">
    <reaction evidence="4">
        <text>L-seryl-[protein] + ATP = O-phospho-L-seryl-[protein] + ADP + H(+)</text>
        <dbReference type="Rhea" id="RHEA:17989"/>
        <dbReference type="Rhea" id="RHEA-COMP:9863"/>
        <dbReference type="Rhea" id="RHEA-COMP:11604"/>
        <dbReference type="ChEBI" id="CHEBI:15378"/>
        <dbReference type="ChEBI" id="CHEBI:29999"/>
        <dbReference type="ChEBI" id="CHEBI:30616"/>
        <dbReference type="ChEBI" id="CHEBI:83421"/>
        <dbReference type="ChEBI" id="CHEBI:456216"/>
        <dbReference type="EC" id="2.7.11.1"/>
    </reaction>
    <physiologicalReaction direction="left-to-right" evidence="4">
        <dbReference type="Rhea" id="RHEA:17990"/>
    </physiologicalReaction>
</comment>
<dbReference type="GO" id="GO:0004674">
    <property type="term" value="F:protein serine/threonine kinase activity"/>
    <property type="evidence" value="ECO:0007669"/>
    <property type="project" value="UniProtKB-KW"/>
</dbReference>
<evidence type="ECO:0000256" key="3">
    <source>
        <dbReference type="ARBA" id="ARBA00048659"/>
    </source>
</evidence>
<dbReference type="Ensembl" id="ENSLBET00000005648.1">
    <property type="protein sequence ID" value="ENSLBEP00000005375.1"/>
    <property type="gene ID" value="ENSLBEG00000004135.1"/>
</dbReference>
<dbReference type="AlphaFoldDB" id="A0A3Q3ED48"/>
<dbReference type="Proteomes" id="UP000261660">
    <property type="component" value="Unplaced"/>
</dbReference>
<feature type="region of interest" description="Disordered" evidence="5">
    <location>
        <begin position="1"/>
        <end position="45"/>
    </location>
</feature>
<sequence length="102" mass="11719">MQPAKPSFLEYFEQKEKEANSHNDGGGRGENNADNRKVPPEGDLQVSTWSVEDLRLRLASLDPQMEQEIEEIRQRYQAKRKPILDAIEAKKTPPAELLRRSC</sequence>
<evidence type="ECO:0000256" key="5">
    <source>
        <dbReference type="SAM" id="MobiDB-lite"/>
    </source>
</evidence>
<keyword evidence="1" id="KW-0723">Serine/threonine-protein kinase</keyword>
<dbReference type="Pfam" id="PF11629">
    <property type="entry name" value="Mst1_SARAH"/>
    <property type="match status" value="1"/>
</dbReference>
<dbReference type="GeneTree" id="ENSGT00940000159787"/>
<keyword evidence="2" id="KW-0418">Kinase</keyword>
<dbReference type="Gene3D" id="1.10.287.4270">
    <property type="match status" value="1"/>
</dbReference>
<proteinExistence type="predicted"/>
<dbReference type="PROSITE" id="PS50951">
    <property type="entry name" value="SARAH"/>
    <property type="match status" value="1"/>
</dbReference>
<evidence type="ECO:0000256" key="2">
    <source>
        <dbReference type="ARBA" id="ARBA00022777"/>
    </source>
</evidence>
<evidence type="ECO:0000259" key="6">
    <source>
        <dbReference type="PROSITE" id="PS50951"/>
    </source>
</evidence>
<evidence type="ECO:0000256" key="4">
    <source>
        <dbReference type="ARBA" id="ARBA00048977"/>
    </source>
</evidence>
<dbReference type="GO" id="GO:0007165">
    <property type="term" value="P:signal transduction"/>
    <property type="evidence" value="ECO:0007669"/>
    <property type="project" value="InterPro"/>
</dbReference>
<organism evidence="7 8">
    <name type="scientific">Labrus bergylta</name>
    <name type="common">ballan wrasse</name>
    <dbReference type="NCBI Taxonomy" id="56723"/>
    <lineage>
        <taxon>Eukaryota</taxon>
        <taxon>Metazoa</taxon>
        <taxon>Chordata</taxon>
        <taxon>Craniata</taxon>
        <taxon>Vertebrata</taxon>
        <taxon>Euteleostomi</taxon>
        <taxon>Actinopterygii</taxon>
        <taxon>Neopterygii</taxon>
        <taxon>Teleostei</taxon>
        <taxon>Neoteleostei</taxon>
        <taxon>Acanthomorphata</taxon>
        <taxon>Eupercaria</taxon>
        <taxon>Labriformes</taxon>
        <taxon>Labridae</taxon>
        <taxon>Labrus</taxon>
    </lineage>
</organism>
<reference evidence="7" key="1">
    <citation type="submission" date="2025-08" db="UniProtKB">
        <authorList>
            <consortium name="Ensembl"/>
        </authorList>
    </citation>
    <scope>IDENTIFICATION</scope>
</reference>
<evidence type="ECO:0000313" key="8">
    <source>
        <dbReference type="Proteomes" id="UP000261660"/>
    </source>
</evidence>
<feature type="domain" description="SARAH" evidence="6">
    <location>
        <begin position="43"/>
        <end position="90"/>
    </location>
</feature>
<dbReference type="STRING" id="56723.ENSLBEP00000005375"/>
<dbReference type="FunFam" id="1.10.287.4270:FF:000004">
    <property type="entry name" value="Serine/threonine-protein kinase 3/4"/>
    <property type="match status" value="1"/>
</dbReference>
<evidence type="ECO:0000313" key="7">
    <source>
        <dbReference type="Ensembl" id="ENSLBEP00000005375.1"/>
    </source>
</evidence>
<comment type="catalytic activity">
    <reaction evidence="3">
        <text>L-threonyl-[protein] + ATP = O-phospho-L-threonyl-[protein] + ADP + H(+)</text>
        <dbReference type="Rhea" id="RHEA:46608"/>
        <dbReference type="Rhea" id="RHEA-COMP:11060"/>
        <dbReference type="Rhea" id="RHEA-COMP:11605"/>
        <dbReference type="ChEBI" id="CHEBI:15378"/>
        <dbReference type="ChEBI" id="CHEBI:30013"/>
        <dbReference type="ChEBI" id="CHEBI:30616"/>
        <dbReference type="ChEBI" id="CHEBI:61977"/>
        <dbReference type="ChEBI" id="CHEBI:456216"/>
        <dbReference type="EC" id="2.7.11.1"/>
    </reaction>
    <physiologicalReaction direction="left-to-right" evidence="3">
        <dbReference type="Rhea" id="RHEA:46609"/>
    </physiologicalReaction>
</comment>